<dbReference type="PANTHER" id="PTHR34043">
    <property type="entry name" value="ALPHA/BETA-HYDROLASES SUPERFAMILY PROTEIN"/>
    <property type="match status" value="1"/>
</dbReference>
<dbReference type="AlphaFoldDB" id="A0A8J5F9P1"/>
<sequence length="491" mass="55962">MARLSIGILGLTELFVSVTVHLLFGLYIFSAALASDLSQAVTDCLRPNVFNLGAWQREAEGRGQPPVVFEGSPPPIVLVHGIFGFGKGRLGGLSYFAGAEKKDERVLVPDLGSLTSIHDRARELFYYLKGGQVDYGEEHSRISRHSQFGKIYEQGKLKLENRVQIFIYPVLKDHVYSSSLAWHYPSWDERHPLHFVGHSAGVQVVRVLQQMLADKAFSGYDTSEDWVLSLTSLSGALNGTTRAYFDGMRPEDGRFMKPISLLQFCRLGVIIYDWLDISWLKHYYNFGFDHFQMGWRNAGLSGLVDLLLGNTGPFASGDWILPDLTIQGSIRLNSGLQTFPNTFYFSYATKRTRKVFGFTIPSSILGIHPLLFLRVMQMCQWRFPRNAPPPYKGYRDEDWEDNDGALNTISMTHPRLPMEHPNKFVADDSKCHPLQPGIWYYRILEADHIFFIVNRERAGIQFDLLYDSIFQRCRKHIIRNNMPPILPKQSG</sequence>
<keyword evidence="2" id="KW-0964">Secreted</keyword>
<dbReference type="Gene3D" id="3.40.50.1820">
    <property type="entry name" value="alpha/beta hydrolase"/>
    <property type="match status" value="1"/>
</dbReference>
<evidence type="ECO:0000256" key="4">
    <source>
        <dbReference type="ARBA" id="ARBA00022801"/>
    </source>
</evidence>
<evidence type="ECO:0000259" key="7">
    <source>
        <dbReference type="Pfam" id="PF24708"/>
    </source>
</evidence>
<organism evidence="8 9">
    <name type="scientific">Zingiber officinale</name>
    <name type="common">Ginger</name>
    <name type="synonym">Amomum zingiber</name>
    <dbReference type="NCBI Taxonomy" id="94328"/>
    <lineage>
        <taxon>Eukaryota</taxon>
        <taxon>Viridiplantae</taxon>
        <taxon>Streptophyta</taxon>
        <taxon>Embryophyta</taxon>
        <taxon>Tracheophyta</taxon>
        <taxon>Spermatophyta</taxon>
        <taxon>Magnoliopsida</taxon>
        <taxon>Liliopsida</taxon>
        <taxon>Zingiberales</taxon>
        <taxon>Zingiberaceae</taxon>
        <taxon>Zingiber</taxon>
    </lineage>
</organism>
<dbReference type="Proteomes" id="UP000734854">
    <property type="component" value="Unassembled WGS sequence"/>
</dbReference>
<dbReference type="SUPFAM" id="SSF53474">
    <property type="entry name" value="alpha/beta-Hydrolases"/>
    <property type="match status" value="1"/>
</dbReference>
<comment type="subcellular location">
    <subcellularLocation>
        <location evidence="1">Secreted</location>
    </subcellularLocation>
</comment>
<feature type="domain" description="Lipase-like C-terminal" evidence="7">
    <location>
        <begin position="75"/>
        <end position="153"/>
    </location>
</feature>
<dbReference type="GO" id="GO:0016787">
    <property type="term" value="F:hydrolase activity"/>
    <property type="evidence" value="ECO:0007669"/>
    <property type="project" value="UniProtKB-KW"/>
</dbReference>
<accession>A0A8J5F9P1</accession>
<name>A0A8J5F9P1_ZINOF</name>
<evidence type="ECO:0000256" key="2">
    <source>
        <dbReference type="ARBA" id="ARBA00022525"/>
    </source>
</evidence>
<comment type="caution">
    <text evidence="8">The sequence shown here is derived from an EMBL/GenBank/DDBJ whole genome shotgun (WGS) entry which is preliminary data.</text>
</comment>
<evidence type="ECO:0000313" key="8">
    <source>
        <dbReference type="EMBL" id="KAG6482413.1"/>
    </source>
</evidence>
<dbReference type="PANTHER" id="PTHR34043:SF3">
    <property type="entry name" value="ALPHA_BETA-HYDROLASES SUPERFAMILY PROTEIN"/>
    <property type="match status" value="1"/>
</dbReference>
<keyword evidence="9" id="KW-1185">Reference proteome</keyword>
<proteinExistence type="predicted"/>
<dbReference type="Pfam" id="PF24708">
    <property type="entry name" value="Lip_C"/>
    <property type="match status" value="1"/>
</dbReference>
<dbReference type="EMBL" id="JACMSC010000016">
    <property type="protein sequence ID" value="KAG6482413.1"/>
    <property type="molecule type" value="Genomic_DNA"/>
</dbReference>
<dbReference type="GO" id="GO:0005576">
    <property type="term" value="C:extracellular region"/>
    <property type="evidence" value="ECO:0007669"/>
    <property type="project" value="UniProtKB-SubCell"/>
</dbReference>
<evidence type="ECO:0000313" key="9">
    <source>
        <dbReference type="Proteomes" id="UP000734854"/>
    </source>
</evidence>
<dbReference type="InterPro" id="IPR029058">
    <property type="entry name" value="AB_hydrolase_fold"/>
</dbReference>
<evidence type="ECO:0000256" key="5">
    <source>
        <dbReference type="ARBA" id="ARBA00023098"/>
    </source>
</evidence>
<reference evidence="8 9" key="1">
    <citation type="submission" date="2020-08" db="EMBL/GenBank/DDBJ databases">
        <title>Plant Genome Project.</title>
        <authorList>
            <person name="Zhang R.-G."/>
        </authorList>
    </citation>
    <scope>NUCLEOTIDE SEQUENCE [LARGE SCALE GENOMIC DNA]</scope>
    <source>
        <tissue evidence="8">Rhizome</tissue>
    </source>
</reference>
<keyword evidence="6" id="KW-1133">Transmembrane helix</keyword>
<evidence type="ECO:0000256" key="6">
    <source>
        <dbReference type="SAM" id="Phobius"/>
    </source>
</evidence>
<dbReference type="GO" id="GO:0006629">
    <property type="term" value="P:lipid metabolic process"/>
    <property type="evidence" value="ECO:0007669"/>
    <property type="project" value="UniProtKB-KW"/>
</dbReference>
<dbReference type="InterPro" id="IPR056304">
    <property type="entry name" value="Lip-like_C"/>
</dbReference>
<feature type="transmembrane region" description="Helical" evidence="6">
    <location>
        <begin position="6"/>
        <end position="29"/>
    </location>
</feature>
<gene>
    <name evidence="8" type="ORF">ZIOFF_059044</name>
</gene>
<keyword evidence="6" id="KW-0472">Membrane</keyword>
<keyword evidence="5" id="KW-0443">Lipid metabolism</keyword>
<evidence type="ECO:0000256" key="3">
    <source>
        <dbReference type="ARBA" id="ARBA00022729"/>
    </source>
</evidence>
<keyword evidence="6" id="KW-0812">Transmembrane</keyword>
<keyword evidence="3" id="KW-0732">Signal</keyword>
<protein>
    <recommendedName>
        <fullName evidence="7">Lipase-like C-terminal domain-containing protein</fullName>
    </recommendedName>
</protein>
<evidence type="ECO:0000256" key="1">
    <source>
        <dbReference type="ARBA" id="ARBA00004613"/>
    </source>
</evidence>
<keyword evidence="4" id="KW-0378">Hydrolase</keyword>